<keyword evidence="1" id="KW-1133">Transmembrane helix</keyword>
<reference evidence="2 3" key="1">
    <citation type="submission" date="2021-06" db="EMBL/GenBank/DDBJ databases">
        <authorList>
            <person name="Kallberg Y."/>
            <person name="Tangrot J."/>
            <person name="Rosling A."/>
        </authorList>
    </citation>
    <scope>NUCLEOTIDE SEQUENCE [LARGE SCALE GENOMIC DNA]</scope>
    <source>
        <strain evidence="2 3">120-4 pot B 10/14</strain>
    </source>
</reference>
<keyword evidence="1" id="KW-0812">Transmembrane</keyword>
<dbReference type="Proteomes" id="UP000789901">
    <property type="component" value="Unassembled WGS sequence"/>
</dbReference>
<feature type="transmembrane region" description="Helical" evidence="1">
    <location>
        <begin position="75"/>
        <end position="94"/>
    </location>
</feature>
<evidence type="ECO:0000313" key="2">
    <source>
        <dbReference type="EMBL" id="CAG8839851.1"/>
    </source>
</evidence>
<name>A0ABN7WT93_GIGMA</name>
<feature type="transmembrane region" description="Helical" evidence="1">
    <location>
        <begin position="161"/>
        <end position="186"/>
    </location>
</feature>
<evidence type="ECO:0000313" key="3">
    <source>
        <dbReference type="Proteomes" id="UP000789901"/>
    </source>
</evidence>
<gene>
    <name evidence="2" type="ORF">GMARGA_LOCUS34636</name>
</gene>
<organism evidence="2 3">
    <name type="scientific">Gigaspora margarita</name>
    <dbReference type="NCBI Taxonomy" id="4874"/>
    <lineage>
        <taxon>Eukaryota</taxon>
        <taxon>Fungi</taxon>
        <taxon>Fungi incertae sedis</taxon>
        <taxon>Mucoromycota</taxon>
        <taxon>Glomeromycotina</taxon>
        <taxon>Glomeromycetes</taxon>
        <taxon>Diversisporales</taxon>
        <taxon>Gigasporaceae</taxon>
        <taxon>Gigaspora</taxon>
    </lineage>
</organism>
<feature type="transmembrane region" description="Helical" evidence="1">
    <location>
        <begin position="42"/>
        <end position="63"/>
    </location>
</feature>
<keyword evidence="1" id="KW-0472">Membrane</keyword>
<proteinExistence type="predicted"/>
<feature type="transmembrane region" description="Helical" evidence="1">
    <location>
        <begin position="236"/>
        <end position="257"/>
    </location>
</feature>
<protein>
    <submittedName>
        <fullName evidence="2">39578_t:CDS:1</fullName>
    </submittedName>
</protein>
<accession>A0ABN7WT93</accession>
<evidence type="ECO:0000256" key="1">
    <source>
        <dbReference type="SAM" id="Phobius"/>
    </source>
</evidence>
<sequence>MSNDGEIKRQENIRIREKNFILKHLKEEWETAEKNLARRKSLMLGHISAASITILIGICLLLISKYNFVNKISTIVTSSITASGGILALIVAILNKASANKENITKFIEVVKFGEKAENTPDLIDMCEDELKFLKTERHENYIKFLSRINYLIRLEKRYSIWFVILMSLFVIILAIITILVSVSLINIPLPNLSQYLAEAIITRGILWLINIILSHLIGFYETVSNWNWKSACYDGNMTIALIPGSILFAPISIFYMRMKRTYVMDDHARKTYFGEYRTENDDVTFFGAEIDAKRVLRIVLMLNELTDPPINEIQINKSSTQNIIEEIINDLTKEIEKFKAFKANREGAKKLAKTIIEQIDINIDTLVVMLAKGFKVFSKQPRKTSLVEMLTKGFKVFSKQHRNTSLAEIDNDHKDHEITFRKYHIKKNDEKFVITIPRKQINSRKRAKFSIAEKSDKIIKINMKFDEDEDNPTITPKATSALQSEDRENPSVIIDIKEDDNIENGIEDDNNDNDIKKNINIKGKDIEFFEFAMIIAKKITFGDVKDNKYIPKVVNEELNSMGFDVKDIPKVVSEELEELKRMGVAIQDAIG</sequence>
<keyword evidence="3" id="KW-1185">Reference proteome</keyword>
<feature type="non-terminal residue" evidence="2">
    <location>
        <position position="592"/>
    </location>
</feature>
<comment type="caution">
    <text evidence="2">The sequence shown here is derived from an EMBL/GenBank/DDBJ whole genome shotgun (WGS) entry which is preliminary data.</text>
</comment>
<dbReference type="EMBL" id="CAJVQB010061421">
    <property type="protein sequence ID" value="CAG8839851.1"/>
    <property type="molecule type" value="Genomic_DNA"/>
</dbReference>
<feature type="transmembrane region" description="Helical" evidence="1">
    <location>
        <begin position="206"/>
        <end position="224"/>
    </location>
</feature>